<keyword evidence="1" id="KW-0540">Nuclease</keyword>
<comment type="caution">
    <text evidence="1">The sequence shown here is derived from an EMBL/GenBank/DDBJ whole genome shotgun (WGS) entry which is preliminary data.</text>
</comment>
<dbReference type="EMBL" id="JBIMSP010000025">
    <property type="protein sequence ID" value="MFH5243384.1"/>
    <property type="molecule type" value="Genomic_DNA"/>
</dbReference>
<feature type="non-terminal residue" evidence="1">
    <location>
        <position position="1"/>
    </location>
</feature>
<evidence type="ECO:0000313" key="2">
    <source>
        <dbReference type="Proteomes" id="UP001609176"/>
    </source>
</evidence>
<keyword evidence="1" id="KW-0255">Endonuclease</keyword>
<reference evidence="1 2" key="1">
    <citation type="submission" date="2024-10" db="EMBL/GenBank/DDBJ databases">
        <authorList>
            <person name="Riesco R."/>
        </authorList>
    </citation>
    <scope>NUCLEOTIDE SEQUENCE [LARGE SCALE GENOMIC DNA]</scope>
    <source>
        <strain evidence="1 2">NCIMB 15448</strain>
    </source>
</reference>
<protein>
    <submittedName>
        <fullName evidence="1">HNH endonuclease</fullName>
    </submittedName>
</protein>
<organism evidence="1 2">
    <name type="scientific">Antrihabitans spumae</name>
    <dbReference type="NCBI Taxonomy" id="3373370"/>
    <lineage>
        <taxon>Bacteria</taxon>
        <taxon>Bacillati</taxon>
        <taxon>Actinomycetota</taxon>
        <taxon>Actinomycetes</taxon>
        <taxon>Mycobacteriales</taxon>
        <taxon>Nocardiaceae</taxon>
        <taxon>Antrihabitans</taxon>
    </lineage>
</organism>
<keyword evidence="1" id="KW-0378">Hydrolase</keyword>
<evidence type="ECO:0000313" key="1">
    <source>
        <dbReference type="EMBL" id="MFH5243384.1"/>
    </source>
</evidence>
<gene>
    <name evidence="1" type="ORF">ACHIPV_16105</name>
</gene>
<dbReference type="Proteomes" id="UP001609176">
    <property type="component" value="Unassembled WGS sequence"/>
</dbReference>
<accession>A0ABW7KM82</accession>
<dbReference type="GO" id="GO:0004519">
    <property type="term" value="F:endonuclease activity"/>
    <property type="evidence" value="ECO:0007669"/>
    <property type="project" value="UniProtKB-KW"/>
</dbReference>
<name>A0ABW7KM82_9NOCA</name>
<proteinExistence type="predicted"/>
<sequence>QLALVCDSHHRLAGVKDTDWNTIVAGPDHKYPGRILWVPPKHIDPERKPRINHYFHPHEYWDLD</sequence>